<comment type="subcellular location">
    <subcellularLocation>
        <location evidence="2">Endomembrane system</location>
    </subcellularLocation>
    <subcellularLocation>
        <location evidence="1">Membrane</location>
        <topology evidence="1">Single-pass membrane protein</topology>
    </subcellularLocation>
</comment>
<dbReference type="InterPro" id="IPR029063">
    <property type="entry name" value="SAM-dependent_MTases_sf"/>
</dbReference>
<keyword evidence="3" id="KW-0812">Transmembrane</keyword>
<protein>
    <recommendedName>
        <fullName evidence="6">Glycosyl transferase family 1 domain-containing protein</fullName>
    </recommendedName>
</protein>
<dbReference type="InterPro" id="IPR006514">
    <property type="entry name" value="IRX15/GXM/AGM"/>
</dbReference>
<evidence type="ECO:0000313" key="8">
    <source>
        <dbReference type="Proteomes" id="UP000236268"/>
    </source>
</evidence>
<dbReference type="Pfam" id="PF21729">
    <property type="entry name" value="IRX15_IRX15L_GXM"/>
    <property type="match status" value="2"/>
</dbReference>
<accession>A0A2K1FVR3</accession>
<feature type="domain" description="Glycosyl transferase family 1" evidence="6">
    <location>
        <begin position="398"/>
        <end position="490"/>
    </location>
</feature>
<evidence type="ECO:0000259" key="6">
    <source>
        <dbReference type="Pfam" id="PF00534"/>
    </source>
</evidence>
<organism evidence="7 8">
    <name type="scientific">Azospirillum argentinense</name>
    <dbReference type="NCBI Taxonomy" id="2970906"/>
    <lineage>
        <taxon>Bacteria</taxon>
        <taxon>Pseudomonadati</taxon>
        <taxon>Pseudomonadota</taxon>
        <taxon>Alphaproteobacteria</taxon>
        <taxon>Rhodospirillales</taxon>
        <taxon>Azospirillaceae</taxon>
        <taxon>Azospirillum</taxon>
    </lineage>
</organism>
<dbReference type="Gene3D" id="3.40.50.150">
    <property type="entry name" value="Vaccinia Virus protein VP39"/>
    <property type="match status" value="1"/>
</dbReference>
<evidence type="ECO:0000313" key="7">
    <source>
        <dbReference type="EMBL" id="PNQ96624.1"/>
    </source>
</evidence>
<dbReference type="Gene3D" id="3.40.50.2000">
    <property type="entry name" value="Glycogen Phosphorylase B"/>
    <property type="match status" value="1"/>
</dbReference>
<reference evidence="7 8" key="1">
    <citation type="submission" date="2018-01" db="EMBL/GenBank/DDBJ databases">
        <title>Whole genome sequence of Azospirillum brasilense REC3 isolated from strawberry roots.</title>
        <authorList>
            <person name="Fontana C.A."/>
            <person name="Salazar S.M."/>
            <person name="Bassi D."/>
            <person name="Puglisi E."/>
            <person name="Lovaisa N.C."/>
            <person name="Toffoli L.M."/>
            <person name="Pedraza R."/>
            <person name="Cocconcelli P.S."/>
        </authorList>
    </citation>
    <scope>NUCLEOTIDE SEQUENCE [LARGE SCALE GENOMIC DNA]</scope>
    <source>
        <strain evidence="7 8">REC3</strain>
        <plasmid evidence="7">p16unnamed</plasmid>
    </source>
</reference>
<keyword evidence="5" id="KW-0472">Membrane</keyword>
<keyword evidence="7" id="KW-0614">Plasmid</keyword>
<name>A0A2K1FVR3_9PROT</name>
<proteinExistence type="predicted"/>
<keyword evidence="4" id="KW-1133">Transmembrane helix</keyword>
<evidence type="ECO:0000256" key="5">
    <source>
        <dbReference type="ARBA" id="ARBA00023136"/>
    </source>
</evidence>
<dbReference type="EMBL" id="POWG01000028">
    <property type="protein sequence ID" value="PNQ96624.1"/>
    <property type="molecule type" value="Genomic_DNA"/>
</dbReference>
<dbReference type="GO" id="GO:0012505">
    <property type="term" value="C:endomembrane system"/>
    <property type="evidence" value="ECO:0007669"/>
    <property type="project" value="UniProtKB-SubCell"/>
</dbReference>
<evidence type="ECO:0000256" key="2">
    <source>
        <dbReference type="ARBA" id="ARBA00004308"/>
    </source>
</evidence>
<evidence type="ECO:0000256" key="1">
    <source>
        <dbReference type="ARBA" id="ARBA00004167"/>
    </source>
</evidence>
<dbReference type="GO" id="GO:0016757">
    <property type="term" value="F:glycosyltransferase activity"/>
    <property type="evidence" value="ECO:0007669"/>
    <property type="project" value="InterPro"/>
</dbReference>
<evidence type="ECO:0000256" key="3">
    <source>
        <dbReference type="ARBA" id="ARBA00022692"/>
    </source>
</evidence>
<sequence>MVNGEYKTMTNSTKKITDIISRYYHEKIQIGSDQVNIIANAIRGRAPGCNLLVFGAGYDSALWEKINYDGYTLVVEHHPEWCRNMAQFANVKPISYPEISVKNSLPINIDNMEKHDIPNVLKEKSWDVIIVDSPPGYTDTDPGRSLSIYWASKISGPQTHIFVDDYERPVEKCYADTFVRSDDFCCFEIARWSGRKMLMLWRVGKDKGFNPVFSVDYPATRRPIRWLVNEPDFRVVMFHDATLPISDMFQLGLFDETTFAVVSFSWVVNEKRIRDLQTFFGDAAEKIGASDVFKNQVILIMNSQEEYEMAKAALPECNIAYVNNTCFLDFDLFKVDAEIEKKYDAVYNAKPLAFKRHHLTSEVDSKVFITYDVNEANEGLTALVDINEFSPTLVERNISSKKVMEVASSAYVGLSLSEVEGACYASTEYLLCGLPVVSTPSQGGRDAFYDEYNSLICAPDPNEVARSVAELKQRLLNGEITSEQIRENCIKRINFFRYSFINALKICIRKAGINTPDERVESLVMNAINNNNKLINSRNFWTSRVERG</sequence>
<dbReference type="SUPFAM" id="SSF53756">
    <property type="entry name" value="UDP-Glycosyltransferase/glycogen phosphorylase"/>
    <property type="match status" value="1"/>
</dbReference>
<dbReference type="AlphaFoldDB" id="A0A2K1FVR3"/>
<dbReference type="InterPro" id="IPR001296">
    <property type="entry name" value="Glyco_trans_1"/>
</dbReference>
<dbReference type="Pfam" id="PF00534">
    <property type="entry name" value="Glycos_transf_1"/>
    <property type="match status" value="1"/>
</dbReference>
<gene>
    <name evidence="7" type="ORF">C1S70_22835</name>
</gene>
<dbReference type="Proteomes" id="UP000236268">
    <property type="component" value="Unassembled WGS sequence"/>
</dbReference>
<geneLocation type="plasmid" evidence="7">
    <name>p16unnamed</name>
</geneLocation>
<dbReference type="GO" id="GO:0016020">
    <property type="term" value="C:membrane"/>
    <property type="evidence" value="ECO:0007669"/>
    <property type="project" value="UniProtKB-SubCell"/>
</dbReference>
<evidence type="ECO:0000256" key="4">
    <source>
        <dbReference type="ARBA" id="ARBA00022989"/>
    </source>
</evidence>
<comment type="caution">
    <text evidence="7">The sequence shown here is derived from an EMBL/GenBank/DDBJ whole genome shotgun (WGS) entry which is preliminary data.</text>
</comment>
<dbReference type="PANTHER" id="PTHR31444">
    <property type="entry name" value="OS11G0490100 PROTEIN"/>
    <property type="match status" value="1"/>
</dbReference>
<dbReference type="GO" id="GO:0045492">
    <property type="term" value="P:xylan biosynthetic process"/>
    <property type="evidence" value="ECO:0007669"/>
    <property type="project" value="InterPro"/>
</dbReference>